<evidence type="ECO:0000313" key="16">
    <source>
        <dbReference type="WBParaSite" id="PSAMB.scaffold4859size13340.g25358.t1"/>
    </source>
</evidence>
<keyword evidence="15" id="KW-1185">Reference proteome</keyword>
<organism evidence="15 16">
    <name type="scientific">Plectus sambesii</name>
    <dbReference type="NCBI Taxonomy" id="2011161"/>
    <lineage>
        <taxon>Eukaryota</taxon>
        <taxon>Metazoa</taxon>
        <taxon>Ecdysozoa</taxon>
        <taxon>Nematoda</taxon>
        <taxon>Chromadorea</taxon>
        <taxon>Plectida</taxon>
        <taxon>Plectina</taxon>
        <taxon>Plectoidea</taxon>
        <taxon>Plectidae</taxon>
        <taxon>Plectus</taxon>
    </lineage>
</organism>
<name>A0A914WQ25_9BILA</name>
<evidence type="ECO:0000256" key="8">
    <source>
        <dbReference type="ARBA" id="ARBA00023163"/>
    </source>
</evidence>
<dbReference type="SMART" id="SM00430">
    <property type="entry name" value="HOLI"/>
    <property type="match status" value="1"/>
</dbReference>
<keyword evidence="9 11" id="KW-0675">Receptor</keyword>
<dbReference type="InterPro" id="IPR050274">
    <property type="entry name" value="Nuclear_hormone_rcpt_NR2"/>
</dbReference>
<dbReference type="PRINTS" id="PR00047">
    <property type="entry name" value="STROIDFINGER"/>
</dbReference>
<dbReference type="GO" id="GO:0005634">
    <property type="term" value="C:nucleus"/>
    <property type="evidence" value="ECO:0007669"/>
    <property type="project" value="UniProtKB-SubCell"/>
</dbReference>
<sequence length="420" mass="47426">MVLNLIEAMDMAEAAERNQRIVPELCAVCSDKSTGLHYGVATCNGCKTFFRRTVVNDQHFGCKANNDCHVEKAVRCACRACRFQKCLIVGMDKSAIQGERDKIGYTKRRRIDDLYADGPSTSTTAAARQYTDSSTEQSPMSSPSSTSTQSSSSVPPRPANIESLIELEAKCNKFRMADIELETNVDLRTVISRQSSIINDETLLKNARTFTSVTQLVRQQSEDIVAWHRKDLLLMIEWAKEQTPFPILPEADKIALLRNHAFAHVMLQQSFYSQDFGPDIIVMPNGTFMHRVPADETMLRPLLGKVMDQIMLPIRRMSMRQEEFIAVKAIAFWNPEVSTLTPDTKDKVMQHRNELLAALFNVISASFKTPQACAERFGRMLLFTPHLSAITAMGTENMYLSSFFNLREFDTIVKELLLDD</sequence>
<dbReference type="PRINTS" id="PR00398">
    <property type="entry name" value="STRDHORMONER"/>
</dbReference>
<evidence type="ECO:0000256" key="12">
    <source>
        <dbReference type="SAM" id="MobiDB-lite"/>
    </source>
</evidence>
<feature type="domain" description="NR LBD" evidence="14">
    <location>
        <begin position="194"/>
        <end position="420"/>
    </location>
</feature>
<dbReference type="FunFam" id="3.30.50.10:FF:000030">
    <property type="entry name" value="Nuclear Hormone Receptor family"/>
    <property type="match status" value="1"/>
</dbReference>
<dbReference type="GO" id="GO:0000978">
    <property type="term" value="F:RNA polymerase II cis-regulatory region sequence-specific DNA binding"/>
    <property type="evidence" value="ECO:0007669"/>
    <property type="project" value="InterPro"/>
</dbReference>
<dbReference type="GO" id="GO:0003700">
    <property type="term" value="F:DNA-binding transcription factor activity"/>
    <property type="evidence" value="ECO:0007669"/>
    <property type="project" value="InterPro"/>
</dbReference>
<dbReference type="InterPro" id="IPR035500">
    <property type="entry name" value="NHR-like_dom_sf"/>
</dbReference>
<dbReference type="PROSITE" id="PS00031">
    <property type="entry name" value="NUCLEAR_REC_DBD_1"/>
    <property type="match status" value="1"/>
</dbReference>
<protein>
    <submittedName>
        <fullName evidence="16">Ligand-binding domain of nuclear hormone receptor</fullName>
    </submittedName>
</protein>
<evidence type="ECO:0000256" key="4">
    <source>
        <dbReference type="ARBA" id="ARBA00022771"/>
    </source>
</evidence>
<dbReference type="GO" id="GO:0008270">
    <property type="term" value="F:zinc ion binding"/>
    <property type="evidence" value="ECO:0007669"/>
    <property type="project" value="UniProtKB-KW"/>
</dbReference>
<evidence type="ECO:0000259" key="13">
    <source>
        <dbReference type="PROSITE" id="PS51030"/>
    </source>
</evidence>
<feature type="domain" description="Nuclear receptor" evidence="13">
    <location>
        <begin position="23"/>
        <end position="98"/>
    </location>
</feature>
<evidence type="ECO:0000256" key="5">
    <source>
        <dbReference type="ARBA" id="ARBA00022833"/>
    </source>
</evidence>
<dbReference type="InterPro" id="IPR013088">
    <property type="entry name" value="Znf_NHR/GATA"/>
</dbReference>
<keyword evidence="5 11" id="KW-0862">Zinc</keyword>
<dbReference type="InterPro" id="IPR001723">
    <property type="entry name" value="Nuclear_hrmn_rcpt"/>
</dbReference>
<evidence type="ECO:0000259" key="14">
    <source>
        <dbReference type="PROSITE" id="PS51843"/>
    </source>
</evidence>
<dbReference type="Gene3D" id="1.10.565.10">
    <property type="entry name" value="Retinoid X Receptor"/>
    <property type="match status" value="1"/>
</dbReference>
<dbReference type="InterPro" id="IPR000536">
    <property type="entry name" value="Nucl_hrmn_rcpt_lig-bd"/>
</dbReference>
<feature type="region of interest" description="Disordered" evidence="12">
    <location>
        <begin position="114"/>
        <end position="158"/>
    </location>
</feature>
<dbReference type="SUPFAM" id="SSF57716">
    <property type="entry name" value="Glucocorticoid receptor-like (DNA-binding domain)"/>
    <property type="match status" value="1"/>
</dbReference>
<dbReference type="Proteomes" id="UP000887566">
    <property type="component" value="Unplaced"/>
</dbReference>
<evidence type="ECO:0000313" key="15">
    <source>
        <dbReference type="Proteomes" id="UP000887566"/>
    </source>
</evidence>
<dbReference type="AlphaFoldDB" id="A0A914WQ25"/>
<evidence type="ECO:0000256" key="10">
    <source>
        <dbReference type="ARBA" id="ARBA00023242"/>
    </source>
</evidence>
<dbReference type="InterPro" id="IPR049636">
    <property type="entry name" value="HNF4-like_DBD"/>
</dbReference>
<evidence type="ECO:0000256" key="6">
    <source>
        <dbReference type="ARBA" id="ARBA00023015"/>
    </source>
</evidence>
<keyword evidence="8 11" id="KW-0804">Transcription</keyword>
<keyword evidence="10 11" id="KW-0539">Nucleus</keyword>
<dbReference type="SMART" id="SM00399">
    <property type="entry name" value="ZnF_C4"/>
    <property type="match status" value="1"/>
</dbReference>
<dbReference type="CDD" id="cd06157">
    <property type="entry name" value="NR_LBD"/>
    <property type="match status" value="1"/>
</dbReference>
<accession>A0A914WQ25</accession>
<reference evidence="16" key="1">
    <citation type="submission" date="2022-11" db="UniProtKB">
        <authorList>
            <consortium name="WormBaseParasite"/>
        </authorList>
    </citation>
    <scope>IDENTIFICATION</scope>
</reference>
<dbReference type="PANTHER" id="PTHR24083">
    <property type="entry name" value="NUCLEAR HORMONE RECEPTOR"/>
    <property type="match status" value="1"/>
</dbReference>
<dbReference type="PROSITE" id="PS51030">
    <property type="entry name" value="NUCLEAR_REC_DBD_2"/>
    <property type="match status" value="1"/>
</dbReference>
<feature type="compositionally biased region" description="Low complexity" evidence="12">
    <location>
        <begin position="131"/>
        <end position="154"/>
    </location>
</feature>
<dbReference type="Pfam" id="PF00104">
    <property type="entry name" value="Hormone_recep"/>
    <property type="match status" value="1"/>
</dbReference>
<evidence type="ECO:0000256" key="3">
    <source>
        <dbReference type="ARBA" id="ARBA00022723"/>
    </source>
</evidence>
<dbReference type="Gene3D" id="3.30.50.10">
    <property type="entry name" value="Erythroid Transcription Factor GATA-1, subunit A"/>
    <property type="match status" value="1"/>
</dbReference>
<dbReference type="PROSITE" id="PS51843">
    <property type="entry name" value="NR_LBD"/>
    <property type="match status" value="1"/>
</dbReference>
<evidence type="ECO:0000256" key="7">
    <source>
        <dbReference type="ARBA" id="ARBA00023125"/>
    </source>
</evidence>
<dbReference type="WBParaSite" id="PSAMB.scaffold4859size13340.g25358.t1">
    <property type="protein sequence ID" value="PSAMB.scaffold4859size13340.g25358.t1"/>
    <property type="gene ID" value="PSAMB.scaffold4859size13340.g25358"/>
</dbReference>
<comment type="similarity">
    <text evidence="2 11">Belongs to the nuclear hormone receptor family.</text>
</comment>
<dbReference type="CDD" id="cd06960">
    <property type="entry name" value="NR_DBD_HNF4A"/>
    <property type="match status" value="1"/>
</dbReference>
<keyword evidence="6 11" id="KW-0805">Transcription regulation</keyword>
<comment type="subcellular location">
    <subcellularLocation>
        <location evidence="1 11">Nucleus</location>
    </subcellularLocation>
</comment>
<dbReference type="SUPFAM" id="SSF48508">
    <property type="entry name" value="Nuclear receptor ligand-binding domain"/>
    <property type="match status" value="1"/>
</dbReference>
<evidence type="ECO:0000256" key="2">
    <source>
        <dbReference type="ARBA" id="ARBA00005993"/>
    </source>
</evidence>
<evidence type="ECO:0000256" key="9">
    <source>
        <dbReference type="ARBA" id="ARBA00023170"/>
    </source>
</evidence>
<proteinExistence type="inferred from homology"/>
<keyword evidence="4 11" id="KW-0863">Zinc-finger</keyword>
<keyword evidence="7 11" id="KW-0238">DNA-binding</keyword>
<evidence type="ECO:0000256" key="11">
    <source>
        <dbReference type="RuleBase" id="RU004334"/>
    </source>
</evidence>
<evidence type="ECO:0000256" key="1">
    <source>
        <dbReference type="ARBA" id="ARBA00004123"/>
    </source>
</evidence>
<dbReference type="Pfam" id="PF00105">
    <property type="entry name" value="zf-C4"/>
    <property type="match status" value="1"/>
</dbReference>
<dbReference type="InterPro" id="IPR001628">
    <property type="entry name" value="Znf_hrmn_rcpt"/>
</dbReference>
<keyword evidence="3 11" id="KW-0479">Metal-binding</keyword>